<gene>
    <name evidence="1" type="primary">Acey_s0010.g867</name>
    <name evidence="1" type="ORF">Y032_0010g867</name>
</gene>
<proteinExistence type="predicted"/>
<reference evidence="2" key="1">
    <citation type="journal article" date="2015" name="Nat. Genet.">
        <title>The genome and transcriptome of the zoonotic hookworm Ancylostoma ceylanicum identify infection-specific gene families.</title>
        <authorList>
            <person name="Schwarz E.M."/>
            <person name="Hu Y."/>
            <person name="Antoshechkin I."/>
            <person name="Miller M.M."/>
            <person name="Sternberg P.W."/>
            <person name="Aroian R.V."/>
        </authorList>
    </citation>
    <scope>NUCLEOTIDE SEQUENCE</scope>
    <source>
        <strain evidence="2">HY135</strain>
    </source>
</reference>
<name>A0A016VIP5_9BILA</name>
<evidence type="ECO:0000313" key="1">
    <source>
        <dbReference type="EMBL" id="EYC26613.1"/>
    </source>
</evidence>
<sequence>MGERNNYFCIGQLQGKRLQENCTVLSYNVNITTFMNGQRVYSFDGPNRDAFQNTLIVELLSQSADSSGIQPALANSLLDRFFQRRFWQRIPKKAIVEHQPFTMTLERRLLLIVYR</sequence>
<evidence type="ECO:0000313" key="2">
    <source>
        <dbReference type="Proteomes" id="UP000024635"/>
    </source>
</evidence>
<organism evidence="1 2">
    <name type="scientific">Ancylostoma ceylanicum</name>
    <dbReference type="NCBI Taxonomy" id="53326"/>
    <lineage>
        <taxon>Eukaryota</taxon>
        <taxon>Metazoa</taxon>
        <taxon>Ecdysozoa</taxon>
        <taxon>Nematoda</taxon>
        <taxon>Chromadorea</taxon>
        <taxon>Rhabditida</taxon>
        <taxon>Rhabditina</taxon>
        <taxon>Rhabditomorpha</taxon>
        <taxon>Strongyloidea</taxon>
        <taxon>Ancylostomatidae</taxon>
        <taxon>Ancylostomatinae</taxon>
        <taxon>Ancylostoma</taxon>
    </lineage>
</organism>
<comment type="caution">
    <text evidence="1">The sequence shown here is derived from an EMBL/GenBank/DDBJ whole genome shotgun (WGS) entry which is preliminary data.</text>
</comment>
<accession>A0A016VIP5</accession>
<protein>
    <submittedName>
        <fullName evidence="1">Uncharacterized protein</fullName>
    </submittedName>
</protein>
<dbReference type="Proteomes" id="UP000024635">
    <property type="component" value="Unassembled WGS sequence"/>
</dbReference>
<dbReference type="EMBL" id="JARK01001346">
    <property type="protein sequence ID" value="EYC26613.1"/>
    <property type="molecule type" value="Genomic_DNA"/>
</dbReference>
<keyword evidence="2" id="KW-1185">Reference proteome</keyword>
<dbReference type="AlphaFoldDB" id="A0A016VIP5"/>